<sequence>MKRIGLATMLMTSSALVCATAATMPNNANLSQAALPQVKDSWYQSGQQALAAAKAKRPIDKPAKNIILFIGDGMSVGTLTAARIYQGQQQGMTGEEHSLVLESLPHVALSKTYNTDMQTPDSAGTATAMVAGVKTKAGVISGNDKVQRGFCNTLKGNQVETLFESAAQQGRAIGVVSTARITHATPATAYAHSADRGWENDAAMTPIAKKQGCVDIAQQLVDFDWGNGLEVVLGGGRRELMLNSQNDPEYADKKGKRKDGQDLIAQWQQRYPQGEYVWNKAGFDAVSKNLPERVLGLFEPSHMQYEADRDSSKEPSLAEMTKLAVEMLSRDQQGYVLMVEAGRIDHAHHAGNAARALQDTLAFDAAIAQALAMTNPQETLIIVTADHAHTLIANGYADRGNPILGLSKKQGKLNLGDDGKPYTTLAYGNGPGAQAGERSKLNEQQVQQLDYLQQALVPLAASETHSGEDVAILASGPKAWLFQGVVEQHYIYHVMREALGMNAAP</sequence>
<comment type="caution">
    <text evidence="4">The sequence shown here is derived from an EMBL/GenBank/DDBJ whole genome shotgun (WGS) entry which is preliminary data.</text>
</comment>
<accession>A0ABM8ZWB9</accession>
<dbReference type="SMART" id="SM00098">
    <property type="entry name" value="alkPPc"/>
    <property type="match status" value="1"/>
</dbReference>
<gene>
    <name evidence="4" type="primary">phoA</name>
    <name evidence="4" type="ORF">VST7929_02588</name>
</gene>
<dbReference type="PANTHER" id="PTHR11596:SF5">
    <property type="entry name" value="ALKALINE PHOSPHATASE"/>
    <property type="match status" value="1"/>
</dbReference>
<proteinExistence type="inferred from homology"/>
<evidence type="ECO:0000313" key="4">
    <source>
        <dbReference type="EMBL" id="CAH0534638.1"/>
    </source>
</evidence>
<feature type="signal peptide" evidence="3">
    <location>
        <begin position="1"/>
        <end position="21"/>
    </location>
</feature>
<keyword evidence="4" id="KW-0378">Hydrolase</keyword>
<reference evidence="4" key="1">
    <citation type="submission" date="2021-11" db="EMBL/GenBank/DDBJ databases">
        <authorList>
            <person name="Rodrigo-Torres L."/>
            <person name="Arahal R. D."/>
            <person name="Lucena T."/>
        </authorList>
    </citation>
    <scope>NUCLEOTIDE SEQUENCE</scope>
    <source>
        <strain evidence="4">CECT 7929</strain>
    </source>
</reference>
<comment type="similarity">
    <text evidence="2">Belongs to the alkaline phosphatase family.</text>
</comment>
<keyword evidence="5" id="KW-1185">Reference proteome</keyword>
<dbReference type="PANTHER" id="PTHR11596">
    <property type="entry name" value="ALKALINE PHOSPHATASE"/>
    <property type="match status" value="1"/>
</dbReference>
<evidence type="ECO:0000313" key="5">
    <source>
        <dbReference type="Proteomes" id="UP000838672"/>
    </source>
</evidence>
<feature type="chain" id="PRO_5047119213" evidence="3">
    <location>
        <begin position="22"/>
        <end position="505"/>
    </location>
</feature>
<dbReference type="Proteomes" id="UP000838672">
    <property type="component" value="Unassembled WGS sequence"/>
</dbReference>
<dbReference type="EC" id="3.1.3.1" evidence="4"/>
<name>A0ABM8ZWB9_9VIBR</name>
<dbReference type="GO" id="GO:0004035">
    <property type="term" value="F:alkaline phosphatase activity"/>
    <property type="evidence" value="ECO:0007669"/>
    <property type="project" value="UniProtKB-EC"/>
</dbReference>
<protein>
    <submittedName>
        <fullName evidence="4">Alkaline phosphatase</fullName>
        <ecNumber evidence="4">3.1.3.1</ecNumber>
    </submittedName>
</protein>
<organism evidence="4 5">
    <name type="scientific">Vibrio stylophorae</name>
    <dbReference type="NCBI Taxonomy" id="659351"/>
    <lineage>
        <taxon>Bacteria</taxon>
        <taxon>Pseudomonadati</taxon>
        <taxon>Pseudomonadota</taxon>
        <taxon>Gammaproteobacteria</taxon>
        <taxon>Vibrionales</taxon>
        <taxon>Vibrionaceae</taxon>
        <taxon>Vibrio</taxon>
    </lineage>
</organism>
<dbReference type="RefSeq" id="WP_237467575.1">
    <property type="nucleotide sequence ID" value="NZ_CAKLDI010000001.1"/>
</dbReference>
<dbReference type="PRINTS" id="PR00113">
    <property type="entry name" value="ALKPHPHTASE"/>
</dbReference>
<evidence type="ECO:0000256" key="2">
    <source>
        <dbReference type="RuleBase" id="RU003946"/>
    </source>
</evidence>
<dbReference type="CDD" id="cd16012">
    <property type="entry name" value="ALP"/>
    <property type="match status" value="1"/>
</dbReference>
<dbReference type="SUPFAM" id="SSF53649">
    <property type="entry name" value="Alkaline phosphatase-like"/>
    <property type="match status" value="1"/>
</dbReference>
<evidence type="ECO:0000256" key="3">
    <source>
        <dbReference type="SAM" id="SignalP"/>
    </source>
</evidence>
<evidence type="ECO:0000256" key="1">
    <source>
        <dbReference type="ARBA" id="ARBA00022553"/>
    </source>
</evidence>
<dbReference type="InterPro" id="IPR001952">
    <property type="entry name" value="Alkaline_phosphatase"/>
</dbReference>
<dbReference type="Gene3D" id="3.40.720.10">
    <property type="entry name" value="Alkaline Phosphatase, subunit A"/>
    <property type="match status" value="1"/>
</dbReference>
<keyword evidence="1" id="KW-0597">Phosphoprotein</keyword>
<keyword evidence="3" id="KW-0732">Signal</keyword>
<dbReference type="EMBL" id="CAKLDI010000001">
    <property type="protein sequence ID" value="CAH0534638.1"/>
    <property type="molecule type" value="Genomic_DNA"/>
</dbReference>
<dbReference type="Pfam" id="PF00245">
    <property type="entry name" value="Alk_phosphatase"/>
    <property type="match status" value="1"/>
</dbReference>
<dbReference type="InterPro" id="IPR017850">
    <property type="entry name" value="Alkaline_phosphatase_core_sf"/>
</dbReference>